<reference evidence="2" key="1">
    <citation type="journal article" date="2020" name="Stud. Mycol.">
        <title>101 Dothideomycetes genomes: a test case for predicting lifestyles and emergence of pathogens.</title>
        <authorList>
            <person name="Haridas S."/>
            <person name="Albert R."/>
            <person name="Binder M."/>
            <person name="Bloem J."/>
            <person name="Labutti K."/>
            <person name="Salamov A."/>
            <person name="Andreopoulos B."/>
            <person name="Baker S."/>
            <person name="Barry K."/>
            <person name="Bills G."/>
            <person name="Bluhm B."/>
            <person name="Cannon C."/>
            <person name="Castanera R."/>
            <person name="Culley D."/>
            <person name="Daum C."/>
            <person name="Ezra D."/>
            <person name="Gonzalez J."/>
            <person name="Henrissat B."/>
            <person name="Kuo A."/>
            <person name="Liang C."/>
            <person name="Lipzen A."/>
            <person name="Lutzoni F."/>
            <person name="Magnuson J."/>
            <person name="Mondo S."/>
            <person name="Nolan M."/>
            <person name="Ohm R."/>
            <person name="Pangilinan J."/>
            <person name="Park H.-J."/>
            <person name="Ramirez L."/>
            <person name="Alfaro M."/>
            <person name="Sun H."/>
            <person name="Tritt A."/>
            <person name="Yoshinaga Y."/>
            <person name="Zwiers L.-H."/>
            <person name="Turgeon B."/>
            <person name="Goodwin S."/>
            <person name="Spatafora J."/>
            <person name="Crous P."/>
            <person name="Grigoriev I."/>
        </authorList>
    </citation>
    <scope>NUCLEOTIDE SEQUENCE</scope>
    <source>
        <strain evidence="2">CBS 115976</strain>
    </source>
</reference>
<accession>A0A6A6U9X8</accession>
<dbReference type="EMBL" id="MU004235">
    <property type="protein sequence ID" value="KAF2669069.1"/>
    <property type="molecule type" value="Genomic_DNA"/>
</dbReference>
<name>A0A6A6U9X8_9PEZI</name>
<dbReference type="PANTHER" id="PTHR43798:SF33">
    <property type="entry name" value="HYDROLASE, PUTATIVE (AFU_ORTHOLOGUE AFUA_2G14860)-RELATED"/>
    <property type="match status" value="1"/>
</dbReference>
<dbReference type="Gene3D" id="3.40.50.1820">
    <property type="entry name" value="alpha/beta hydrolase"/>
    <property type="match status" value="1"/>
</dbReference>
<evidence type="ECO:0000259" key="1">
    <source>
        <dbReference type="Pfam" id="PF00561"/>
    </source>
</evidence>
<organism evidence="2 3">
    <name type="scientific">Microthyrium microscopicum</name>
    <dbReference type="NCBI Taxonomy" id="703497"/>
    <lineage>
        <taxon>Eukaryota</taxon>
        <taxon>Fungi</taxon>
        <taxon>Dikarya</taxon>
        <taxon>Ascomycota</taxon>
        <taxon>Pezizomycotina</taxon>
        <taxon>Dothideomycetes</taxon>
        <taxon>Dothideomycetes incertae sedis</taxon>
        <taxon>Microthyriales</taxon>
        <taxon>Microthyriaceae</taxon>
        <taxon>Microthyrium</taxon>
    </lineage>
</organism>
<dbReference type="GO" id="GO:0016020">
    <property type="term" value="C:membrane"/>
    <property type="evidence" value="ECO:0007669"/>
    <property type="project" value="TreeGrafter"/>
</dbReference>
<keyword evidence="3" id="KW-1185">Reference proteome</keyword>
<keyword evidence="2" id="KW-0378">Hydrolase</keyword>
<evidence type="ECO:0000313" key="3">
    <source>
        <dbReference type="Proteomes" id="UP000799302"/>
    </source>
</evidence>
<sequence length="342" mass="38705">MYFNLQNQKMHHQQQLTSCIALENLGTQSRNSQIVFESSLMRFKPRRVRTVLSTRSLCRRPDFMMESAKGPIQIQFDTPLRLNNQEDGLAYFIFNAEGTESILLLHGGMTGAPEWDLVIPHFSTQYHLIVPDLPLHNNSKNMKLENASLETGMLLRDLIKEAAKGGQAHVVGMSMGAQIGRRLAVQFPDVVKTCFLSGFKRYDTLPLQNYIPYIVAAIETVGSKIPKSWMDEIEHNNSTTTPRDFAHFKKVWNLIMDDGAVKDQPFAARTLVVAASKGPFTNDSTADAKWLALLAQRENSRSMAVQHKRMRHAWVRQDPKLVAEAVICWIESKPLPDGFQPL</sequence>
<dbReference type="InterPro" id="IPR000073">
    <property type="entry name" value="AB_hydrolase_1"/>
</dbReference>
<dbReference type="GO" id="GO:0047372">
    <property type="term" value="F:monoacylglycerol lipase activity"/>
    <property type="evidence" value="ECO:0007669"/>
    <property type="project" value="TreeGrafter"/>
</dbReference>
<dbReference type="GO" id="GO:0046464">
    <property type="term" value="P:acylglycerol catabolic process"/>
    <property type="evidence" value="ECO:0007669"/>
    <property type="project" value="TreeGrafter"/>
</dbReference>
<dbReference type="SUPFAM" id="SSF53474">
    <property type="entry name" value="alpha/beta-Hydrolases"/>
    <property type="match status" value="1"/>
</dbReference>
<evidence type="ECO:0000313" key="2">
    <source>
        <dbReference type="EMBL" id="KAF2669069.1"/>
    </source>
</evidence>
<dbReference type="OrthoDB" id="8119704at2759"/>
<proteinExistence type="predicted"/>
<feature type="domain" description="AB hydrolase-1" evidence="1">
    <location>
        <begin position="102"/>
        <end position="198"/>
    </location>
</feature>
<dbReference type="Pfam" id="PF00561">
    <property type="entry name" value="Abhydrolase_1"/>
    <property type="match status" value="1"/>
</dbReference>
<dbReference type="InterPro" id="IPR050266">
    <property type="entry name" value="AB_hydrolase_sf"/>
</dbReference>
<dbReference type="AlphaFoldDB" id="A0A6A6U9X8"/>
<dbReference type="PANTHER" id="PTHR43798">
    <property type="entry name" value="MONOACYLGLYCEROL LIPASE"/>
    <property type="match status" value="1"/>
</dbReference>
<protein>
    <submittedName>
        <fullName evidence="2">Alpha/beta-hydrolase</fullName>
    </submittedName>
</protein>
<gene>
    <name evidence="2" type="ORF">BT63DRAFT_455044</name>
</gene>
<dbReference type="InterPro" id="IPR029058">
    <property type="entry name" value="AB_hydrolase_fold"/>
</dbReference>
<dbReference type="Proteomes" id="UP000799302">
    <property type="component" value="Unassembled WGS sequence"/>
</dbReference>